<feature type="compositionally biased region" description="Basic and acidic residues" evidence="13">
    <location>
        <begin position="302"/>
        <end position="311"/>
    </location>
</feature>
<evidence type="ECO:0000256" key="3">
    <source>
        <dbReference type="ARBA" id="ARBA00022475"/>
    </source>
</evidence>
<dbReference type="Proteomes" id="UP000449678">
    <property type="component" value="Unassembled WGS sequence"/>
</dbReference>
<keyword evidence="4" id="KW-0997">Cell inner membrane</keyword>
<evidence type="ECO:0000256" key="10">
    <source>
        <dbReference type="ARBA" id="ARBA00023186"/>
    </source>
</evidence>
<protein>
    <recommendedName>
        <fullName evidence="11">Lipase helper protein</fullName>
    </recommendedName>
    <alternativeName>
        <fullName evidence="12">Lipase modulator</fullName>
    </alternativeName>
</protein>
<dbReference type="Pfam" id="PF03280">
    <property type="entry name" value="Lipase_chap"/>
    <property type="match status" value="1"/>
</dbReference>
<comment type="caution">
    <text evidence="15">The sequence shown here is derived from an EMBL/GenBank/DDBJ whole genome shotgun (WGS) entry which is preliminary data.</text>
</comment>
<evidence type="ECO:0000256" key="7">
    <source>
        <dbReference type="ARBA" id="ARBA00022989"/>
    </source>
</evidence>
<proteinExistence type="inferred from homology"/>
<keyword evidence="7 14" id="KW-1133">Transmembrane helix</keyword>
<comment type="subcellular location">
    <subcellularLocation>
        <location evidence="1">Cell inner membrane</location>
        <topology evidence="1">Single-pass membrane protein</topology>
        <orientation evidence="1">Periplasmic side</orientation>
    </subcellularLocation>
</comment>
<evidence type="ECO:0000256" key="14">
    <source>
        <dbReference type="SAM" id="Phobius"/>
    </source>
</evidence>
<keyword evidence="9 14" id="KW-0472">Membrane</keyword>
<accession>A0ABW9V595</accession>
<evidence type="ECO:0000256" key="5">
    <source>
        <dbReference type="ARBA" id="ARBA00022692"/>
    </source>
</evidence>
<evidence type="ECO:0000256" key="9">
    <source>
        <dbReference type="ARBA" id="ARBA00023136"/>
    </source>
</evidence>
<feature type="transmembrane region" description="Helical" evidence="14">
    <location>
        <begin position="7"/>
        <end position="25"/>
    </location>
</feature>
<evidence type="ECO:0000256" key="12">
    <source>
        <dbReference type="ARBA" id="ARBA00031542"/>
    </source>
</evidence>
<evidence type="ECO:0000313" key="15">
    <source>
        <dbReference type="EMBL" id="MYM33878.1"/>
    </source>
</evidence>
<dbReference type="PROSITE" id="PS51257">
    <property type="entry name" value="PROKAR_LIPOPROTEIN"/>
    <property type="match status" value="1"/>
</dbReference>
<evidence type="ECO:0000256" key="2">
    <source>
        <dbReference type="ARBA" id="ARBA00010358"/>
    </source>
</evidence>
<comment type="similarity">
    <text evidence="2">Belongs to the lipase chaperone family.</text>
</comment>
<dbReference type="EMBL" id="WWCO01000003">
    <property type="protein sequence ID" value="MYM33878.1"/>
    <property type="molecule type" value="Genomic_DNA"/>
</dbReference>
<reference evidence="15 16" key="1">
    <citation type="submission" date="2019-12" db="EMBL/GenBank/DDBJ databases">
        <title>Novel species isolated from a subtropical stream in China.</title>
        <authorList>
            <person name="Lu H."/>
        </authorList>
    </citation>
    <scope>NUCLEOTIDE SEQUENCE [LARGE SCALE GENOMIC DNA]</scope>
    <source>
        <strain evidence="15 16">FT94W</strain>
    </source>
</reference>
<keyword evidence="8" id="KW-0443">Lipid metabolism</keyword>
<gene>
    <name evidence="15" type="ORF">GTP38_05930</name>
</gene>
<feature type="region of interest" description="Disordered" evidence="13">
    <location>
        <begin position="292"/>
        <end position="311"/>
    </location>
</feature>
<dbReference type="RefSeq" id="WP_160989266.1">
    <property type="nucleotide sequence ID" value="NZ_WWCO01000003.1"/>
</dbReference>
<dbReference type="InterPro" id="IPR004961">
    <property type="entry name" value="Lipase_chaperone"/>
</dbReference>
<keyword evidence="10" id="KW-0143">Chaperone</keyword>
<evidence type="ECO:0000256" key="11">
    <source>
        <dbReference type="ARBA" id="ARBA00030948"/>
    </source>
</evidence>
<keyword evidence="5 14" id="KW-0812">Transmembrane</keyword>
<evidence type="ECO:0000256" key="8">
    <source>
        <dbReference type="ARBA" id="ARBA00023098"/>
    </source>
</evidence>
<evidence type="ECO:0000256" key="1">
    <source>
        <dbReference type="ARBA" id="ARBA00004383"/>
    </source>
</evidence>
<evidence type="ECO:0000313" key="16">
    <source>
        <dbReference type="Proteomes" id="UP000449678"/>
    </source>
</evidence>
<sequence>MRPNVKSAGVGAAVVLLTGCVLYFSRDDTPPPPAQVSAPGSGLFAFVPSMVGTRPDGELKTQAGDQLVVDAELGHLFDYYLAGLGERDLAAIRAEIERELDRRLKPGPARQAKQLLSSYLAYKQALAGLESTLAPSADVAQSARARLAAMRGLRSAYFTPEQSAGLFGAADAVDDDAVARLEISADKTLSAEQKQAKLAELDRQMPAALREAREAPAKIIRTEESVARLRAGGAGDNEVYRLRAATFSPEAAARLADLDRDEASWKARVSAYLAQRAAVMAQPAQQRDAALQQLRDASFTPDEQRRLGAYE</sequence>
<name>A0ABW9V595_9BURK</name>
<evidence type="ECO:0000256" key="13">
    <source>
        <dbReference type="SAM" id="MobiDB-lite"/>
    </source>
</evidence>
<evidence type="ECO:0000256" key="4">
    <source>
        <dbReference type="ARBA" id="ARBA00022519"/>
    </source>
</evidence>
<dbReference type="SUPFAM" id="SSF158855">
    <property type="entry name" value="Lipase chaperone-like"/>
    <property type="match status" value="1"/>
</dbReference>
<organism evidence="15 16">
    <name type="scientific">Duganella lactea</name>
    <dbReference type="NCBI Taxonomy" id="2692173"/>
    <lineage>
        <taxon>Bacteria</taxon>
        <taxon>Pseudomonadati</taxon>
        <taxon>Pseudomonadota</taxon>
        <taxon>Betaproteobacteria</taxon>
        <taxon>Burkholderiales</taxon>
        <taxon>Oxalobacteraceae</taxon>
        <taxon>Telluria group</taxon>
        <taxon>Duganella</taxon>
    </lineage>
</organism>
<evidence type="ECO:0000256" key="6">
    <source>
        <dbReference type="ARBA" id="ARBA00022963"/>
    </source>
</evidence>
<keyword evidence="3" id="KW-1003">Cell membrane</keyword>
<keyword evidence="16" id="KW-1185">Reference proteome</keyword>
<keyword evidence="6" id="KW-0442">Lipid degradation</keyword>